<reference evidence="1 2" key="1">
    <citation type="journal article" date="2013" name="Mar. Genomics">
        <title>Expression of sulfatases in Rhodopirellula baltica and the diversity of sulfatases in the genus Rhodopirellula.</title>
        <authorList>
            <person name="Wegner C.E."/>
            <person name="Richter-Heitmann T."/>
            <person name="Klindworth A."/>
            <person name="Klockow C."/>
            <person name="Richter M."/>
            <person name="Achstetter T."/>
            <person name="Glockner F.O."/>
            <person name="Harder J."/>
        </authorList>
    </citation>
    <scope>NUCLEOTIDE SEQUENCE [LARGE SCALE GENOMIC DNA]</scope>
    <source>
        <strain evidence="1 2">SH398</strain>
    </source>
</reference>
<accession>M5S923</accession>
<name>M5S923_9BACT</name>
<dbReference type="AlphaFoldDB" id="M5S923"/>
<evidence type="ECO:0000313" key="2">
    <source>
        <dbReference type="Proteomes" id="UP000011996"/>
    </source>
</evidence>
<dbReference type="PATRIC" id="fig|1263868.3.peg.1505"/>
<organism evidence="1 2">
    <name type="scientific">Rhodopirellula europaea SH398</name>
    <dbReference type="NCBI Taxonomy" id="1263868"/>
    <lineage>
        <taxon>Bacteria</taxon>
        <taxon>Pseudomonadati</taxon>
        <taxon>Planctomycetota</taxon>
        <taxon>Planctomycetia</taxon>
        <taxon>Pirellulales</taxon>
        <taxon>Pirellulaceae</taxon>
        <taxon>Rhodopirellula</taxon>
    </lineage>
</organism>
<proteinExistence type="predicted"/>
<dbReference type="Proteomes" id="UP000011996">
    <property type="component" value="Unassembled WGS sequence"/>
</dbReference>
<sequence>MRTRIRHAAMIARTPDLGIAKLSPNQNADVAGPVVRGQGGS</sequence>
<protein>
    <submittedName>
        <fullName evidence="1">Uncharacterized protein</fullName>
    </submittedName>
</protein>
<evidence type="ECO:0000313" key="1">
    <source>
        <dbReference type="EMBL" id="EMI27990.1"/>
    </source>
</evidence>
<comment type="caution">
    <text evidence="1">The sequence shown here is derived from an EMBL/GenBank/DDBJ whole genome shotgun (WGS) entry which is preliminary data.</text>
</comment>
<dbReference type="EMBL" id="ANOF01000050">
    <property type="protein sequence ID" value="EMI27990.1"/>
    <property type="molecule type" value="Genomic_DNA"/>
</dbReference>
<gene>
    <name evidence="1" type="ORF">RESH_01400</name>
</gene>